<dbReference type="NCBIfam" id="TIGR02126">
    <property type="entry name" value="phgtail_TP901_1"/>
    <property type="match status" value="1"/>
</dbReference>
<organism evidence="1 2">
    <name type="scientific">Salipiger abyssi</name>
    <dbReference type="NCBI Taxonomy" id="1250539"/>
    <lineage>
        <taxon>Bacteria</taxon>
        <taxon>Pseudomonadati</taxon>
        <taxon>Pseudomonadota</taxon>
        <taxon>Alphaproteobacteria</taxon>
        <taxon>Rhodobacterales</taxon>
        <taxon>Roseobacteraceae</taxon>
        <taxon>Salipiger</taxon>
    </lineage>
</organism>
<reference evidence="1 2" key="1">
    <citation type="submission" date="2016-04" db="EMBL/GenBank/DDBJ databases">
        <title>Deep-sea bacteria in the southern Pacific.</title>
        <authorList>
            <person name="Tang K."/>
        </authorList>
    </citation>
    <scope>NUCLEOTIDE SEQUENCE [LARGE SCALE GENOMIC DNA]</scope>
    <source>
        <strain evidence="1 2">JLT2014</strain>
    </source>
</reference>
<dbReference type="KEGG" id="paby:Ga0080574_TMP4738"/>
<proteinExistence type="predicted"/>
<sequence>MGAQNGKDLLIKVDLTGDGQFETMAGLRATRVSFNAESVDVTTLESQGGWRELLAGAGVKSANISGSGVFRDAGTDERARQIFFDGETPDFQVIIPDFGTVEGAFQLTSIEYAGSHNGEATYEVSLASAGALQFVPVPVA</sequence>
<dbReference type="STRING" id="1250539.Ga0080574_TMP4738"/>
<dbReference type="PRINTS" id="PR01996">
    <property type="entry name" value="MTP1FAMILY"/>
</dbReference>
<protein>
    <submittedName>
        <fullName evidence="1">Phage major tail protein, TP901-1 family</fullName>
    </submittedName>
</protein>
<dbReference type="OrthoDB" id="7266971at2"/>
<dbReference type="EMBL" id="CP015093">
    <property type="protein sequence ID" value="APZ55072.1"/>
    <property type="molecule type" value="Genomic_DNA"/>
</dbReference>
<dbReference type="InterPro" id="IPR022344">
    <property type="entry name" value="GTA_major-tail"/>
</dbReference>
<dbReference type="Gene3D" id="4.10.410.40">
    <property type="match status" value="1"/>
</dbReference>
<name>A0A1P8V096_9RHOB</name>
<keyword evidence="2" id="KW-1185">Reference proteome</keyword>
<evidence type="ECO:0000313" key="1">
    <source>
        <dbReference type="EMBL" id="APZ55072.1"/>
    </source>
</evidence>
<dbReference type="Proteomes" id="UP000187059">
    <property type="component" value="Chromosome"/>
</dbReference>
<dbReference type="Pfam" id="PF06199">
    <property type="entry name" value="Phage_tail_2"/>
    <property type="match status" value="1"/>
</dbReference>
<evidence type="ECO:0000313" key="2">
    <source>
        <dbReference type="Proteomes" id="UP000187059"/>
    </source>
</evidence>
<accession>A0A1P8V096</accession>
<dbReference type="RefSeq" id="WP_076705464.1">
    <property type="nucleotide sequence ID" value="NZ_CP015093.1"/>
</dbReference>
<gene>
    <name evidence="1" type="ORF">Ga0080574_TMP4738</name>
</gene>
<dbReference type="AlphaFoldDB" id="A0A1P8V096"/>
<dbReference type="InterPro" id="IPR011855">
    <property type="entry name" value="Phgtail_TP901_1"/>
</dbReference>